<dbReference type="EMBL" id="ATAM02000001">
    <property type="protein sequence ID" value="KAL0255490.1"/>
    <property type="molecule type" value="Genomic_DNA"/>
</dbReference>
<keyword evidence="5 6" id="KW-0472">Membrane</keyword>
<evidence type="ECO:0000313" key="8">
    <source>
        <dbReference type="Proteomes" id="UP000054399"/>
    </source>
</evidence>
<dbReference type="PANTHER" id="PTHR12483">
    <property type="entry name" value="SOLUTE CARRIER FAMILY 31 COPPER TRANSPORTERS"/>
    <property type="match status" value="1"/>
</dbReference>
<reference evidence="7 8" key="2">
    <citation type="submission" date="2024-01" db="EMBL/GenBank/DDBJ databases">
        <title>Comparative genomics of Cryptococcus and Kwoniella reveals pathogenesis evolution and contrasting modes of karyotype evolution via chromosome fusion or intercentromeric recombination.</title>
        <authorList>
            <person name="Coelho M.A."/>
            <person name="David-Palma M."/>
            <person name="Shea T."/>
            <person name="Bowers K."/>
            <person name="Mcginley-Smith S."/>
            <person name="Mohammad A.W."/>
            <person name="Gnirke A."/>
            <person name="Yurkov A.M."/>
            <person name="Nowrousian M."/>
            <person name="Sun S."/>
            <person name="Cuomo C.A."/>
            <person name="Heitman J."/>
        </authorList>
    </citation>
    <scope>NUCLEOTIDE SEQUENCE [LARGE SCALE GENOMIC DNA]</scope>
    <source>
        <strain evidence="7 8">IND107</strain>
    </source>
</reference>
<sequence>MSALPILMDMDMGSHADHSHSSDPSTHACRISMLFNYNTVDACFLSSRWHIHSKGMFAGSILAIFTLCILIEFVRRCGRELDRWLVRRAGLGASGDVSNVPECGKDGVQGDKVAVRIVPPFVPSWPQQILRSLVYGSQFTASFIVMLLGMYFNVIVLISIFLGHTVGYFLFGRDICNGRFDYAASGCCC</sequence>
<dbReference type="PANTHER" id="PTHR12483:SF73">
    <property type="entry name" value="COPPER TRANSPORT PROTEIN CTR3"/>
    <property type="match status" value="1"/>
</dbReference>
<comment type="caution">
    <text evidence="7">The sequence shown here is derived from an EMBL/GenBank/DDBJ whole genome shotgun (WGS) entry which is preliminary data.</text>
</comment>
<reference evidence="8" key="1">
    <citation type="submission" date="2015-01" db="EMBL/GenBank/DDBJ databases">
        <title>The Genome Sequence of Cryptococcus gattii MMRL2647.</title>
        <authorList>
            <consortium name="The Broad Institute Genomics Platform"/>
            <person name="Cuomo C."/>
            <person name="Litvintseva A."/>
            <person name="Chen Y."/>
            <person name="Heitman J."/>
            <person name="Sun S."/>
            <person name="Springer D."/>
            <person name="Dromer F."/>
            <person name="Young S."/>
            <person name="Zeng Q."/>
            <person name="Gargeya S."/>
            <person name="Abouelleil A."/>
            <person name="Alvarado L."/>
            <person name="Chapman S.B."/>
            <person name="Gainer-Dewar J."/>
            <person name="Goldberg J."/>
            <person name="Griggs A."/>
            <person name="Gujja S."/>
            <person name="Hansen M."/>
            <person name="Howarth C."/>
            <person name="Imamovic A."/>
            <person name="Larimer J."/>
            <person name="Murphy C."/>
            <person name="Naylor J."/>
            <person name="Pearson M."/>
            <person name="Priest M."/>
            <person name="Roberts A."/>
            <person name="Saif S."/>
            <person name="Shea T."/>
            <person name="Sykes S."/>
            <person name="Wortman J."/>
            <person name="Nusbaum C."/>
            <person name="Birren B."/>
        </authorList>
    </citation>
    <scope>NUCLEOTIDE SEQUENCE [LARGE SCALE GENOMIC DNA]</scope>
    <source>
        <strain evidence="8">IND107</strain>
    </source>
</reference>
<evidence type="ECO:0000256" key="2">
    <source>
        <dbReference type="ARBA" id="ARBA00006921"/>
    </source>
</evidence>
<proteinExistence type="inferred from homology"/>
<protein>
    <recommendedName>
        <fullName evidence="6">Copper transport protein</fullName>
    </recommendedName>
</protein>
<evidence type="ECO:0000256" key="4">
    <source>
        <dbReference type="ARBA" id="ARBA00022989"/>
    </source>
</evidence>
<keyword evidence="6" id="KW-0186">Copper</keyword>
<dbReference type="InterPro" id="IPR007274">
    <property type="entry name" value="Cop_transporter"/>
</dbReference>
<gene>
    <name evidence="7" type="ORF">I308_100294</name>
</gene>
<keyword evidence="6" id="KW-0187">Copper transport</keyword>
<comment type="similarity">
    <text evidence="2 6">Belongs to the copper transporter (Ctr) (TC 1.A.56) family. SLC31A subfamily.</text>
</comment>
<evidence type="ECO:0000256" key="5">
    <source>
        <dbReference type="ARBA" id="ARBA00023136"/>
    </source>
</evidence>
<keyword evidence="8" id="KW-1185">Reference proteome</keyword>
<keyword evidence="6" id="KW-0406">Ion transport</keyword>
<dbReference type="RefSeq" id="XP_066616767.1">
    <property type="nucleotide sequence ID" value="XM_066754866.1"/>
</dbReference>
<organism evidence="7 8">
    <name type="scientific">Cryptococcus tetragattii IND107</name>
    <dbReference type="NCBI Taxonomy" id="1296105"/>
    <lineage>
        <taxon>Eukaryota</taxon>
        <taxon>Fungi</taxon>
        <taxon>Dikarya</taxon>
        <taxon>Basidiomycota</taxon>
        <taxon>Agaricomycotina</taxon>
        <taxon>Tremellomycetes</taxon>
        <taxon>Tremellales</taxon>
        <taxon>Cryptococcaceae</taxon>
        <taxon>Cryptococcus</taxon>
        <taxon>Cryptococcus gattii species complex</taxon>
    </lineage>
</organism>
<dbReference type="Proteomes" id="UP000054399">
    <property type="component" value="Unassembled WGS sequence"/>
</dbReference>
<keyword evidence="4 6" id="KW-1133">Transmembrane helix</keyword>
<name>A0ABR3C4D5_9TREE</name>
<comment type="subcellular location">
    <subcellularLocation>
        <location evidence="1 6">Membrane</location>
        <topology evidence="1 6">Multi-pass membrane protein</topology>
    </subcellularLocation>
</comment>
<evidence type="ECO:0000256" key="1">
    <source>
        <dbReference type="ARBA" id="ARBA00004141"/>
    </source>
</evidence>
<evidence type="ECO:0000313" key="7">
    <source>
        <dbReference type="EMBL" id="KAL0255490.1"/>
    </source>
</evidence>
<dbReference type="GeneID" id="91987152"/>
<dbReference type="Pfam" id="PF04145">
    <property type="entry name" value="Ctr"/>
    <property type="match status" value="1"/>
</dbReference>
<evidence type="ECO:0000256" key="6">
    <source>
        <dbReference type="RuleBase" id="RU367022"/>
    </source>
</evidence>
<keyword evidence="3 6" id="KW-0812">Transmembrane</keyword>
<accession>A0ABR3C4D5</accession>
<keyword evidence="6" id="KW-0813">Transport</keyword>
<evidence type="ECO:0000256" key="3">
    <source>
        <dbReference type="ARBA" id="ARBA00022692"/>
    </source>
</evidence>
<feature type="transmembrane region" description="Helical" evidence="6">
    <location>
        <begin position="139"/>
        <end position="162"/>
    </location>
</feature>
<feature type="transmembrane region" description="Helical" evidence="6">
    <location>
        <begin position="55"/>
        <end position="74"/>
    </location>
</feature>